<dbReference type="EMBL" id="CAJHUC010000855">
    <property type="protein sequence ID" value="CAD7698589.1"/>
    <property type="molecule type" value="Genomic_DNA"/>
</dbReference>
<feature type="transmembrane region" description="Helical" evidence="1">
    <location>
        <begin position="50"/>
        <end position="75"/>
    </location>
</feature>
<proteinExistence type="predicted"/>
<name>A0A8S1IXD3_9CHLO</name>
<accession>A0A8S1IXD3</accession>
<protein>
    <submittedName>
        <fullName evidence="2">Uncharacterized protein</fullName>
    </submittedName>
</protein>
<keyword evidence="1" id="KW-1133">Transmembrane helix</keyword>
<keyword evidence="3" id="KW-1185">Reference proteome</keyword>
<reference evidence="2" key="1">
    <citation type="submission" date="2020-12" db="EMBL/GenBank/DDBJ databases">
        <authorList>
            <person name="Iha C."/>
        </authorList>
    </citation>
    <scope>NUCLEOTIDE SEQUENCE</scope>
</reference>
<dbReference type="AlphaFoldDB" id="A0A8S1IXD3"/>
<gene>
    <name evidence="2" type="ORF">OSTQU699_LOCUS3950</name>
</gene>
<evidence type="ECO:0000313" key="2">
    <source>
        <dbReference type="EMBL" id="CAD7698589.1"/>
    </source>
</evidence>
<keyword evidence="1" id="KW-0472">Membrane</keyword>
<comment type="caution">
    <text evidence="2">The sequence shown here is derived from an EMBL/GenBank/DDBJ whole genome shotgun (WGS) entry which is preliminary data.</text>
</comment>
<keyword evidence="1" id="KW-0812">Transmembrane</keyword>
<sequence>MAARAGWTVWIATPVFRPGPKAAKLLFAFGASHSASMRSCESSMQVVHDVLYSCMAVVHLAPVYMFNAWFVVVVLNARANDLPWDAVFRLVFGRETSGGGQLAPKSSPQFLFALAHPRSKASSWQRRSFHADFLPAEGFRHPWV</sequence>
<organism evidence="2 3">
    <name type="scientific">Ostreobium quekettii</name>
    <dbReference type="NCBI Taxonomy" id="121088"/>
    <lineage>
        <taxon>Eukaryota</taxon>
        <taxon>Viridiplantae</taxon>
        <taxon>Chlorophyta</taxon>
        <taxon>core chlorophytes</taxon>
        <taxon>Ulvophyceae</taxon>
        <taxon>TCBD clade</taxon>
        <taxon>Bryopsidales</taxon>
        <taxon>Ostreobineae</taxon>
        <taxon>Ostreobiaceae</taxon>
        <taxon>Ostreobium</taxon>
    </lineage>
</organism>
<evidence type="ECO:0000256" key="1">
    <source>
        <dbReference type="SAM" id="Phobius"/>
    </source>
</evidence>
<dbReference type="Proteomes" id="UP000708148">
    <property type="component" value="Unassembled WGS sequence"/>
</dbReference>
<evidence type="ECO:0000313" key="3">
    <source>
        <dbReference type="Proteomes" id="UP000708148"/>
    </source>
</evidence>